<comment type="caution">
    <text evidence="1">The sequence shown here is derived from an EMBL/GenBank/DDBJ whole genome shotgun (WGS) entry which is preliminary data.</text>
</comment>
<evidence type="ECO:0000313" key="2">
    <source>
        <dbReference type="Proteomes" id="UP001497535"/>
    </source>
</evidence>
<name>A0ACB0YUY0_MELEN</name>
<accession>A0ACB0YUY0</accession>
<evidence type="ECO:0000313" key="1">
    <source>
        <dbReference type="EMBL" id="CAK5062924.1"/>
    </source>
</evidence>
<protein>
    <submittedName>
        <fullName evidence="1">Uncharacterized protein</fullName>
    </submittedName>
</protein>
<organism evidence="1 2">
    <name type="scientific">Meloidogyne enterolobii</name>
    <name type="common">Root-knot nematode worm</name>
    <name type="synonym">Meloidogyne mayaguensis</name>
    <dbReference type="NCBI Taxonomy" id="390850"/>
    <lineage>
        <taxon>Eukaryota</taxon>
        <taxon>Metazoa</taxon>
        <taxon>Ecdysozoa</taxon>
        <taxon>Nematoda</taxon>
        <taxon>Chromadorea</taxon>
        <taxon>Rhabditida</taxon>
        <taxon>Tylenchina</taxon>
        <taxon>Tylenchomorpha</taxon>
        <taxon>Tylenchoidea</taxon>
        <taxon>Meloidogynidae</taxon>
        <taxon>Meloidogyninae</taxon>
        <taxon>Meloidogyne</taxon>
    </lineage>
</organism>
<proteinExistence type="predicted"/>
<reference evidence="1" key="1">
    <citation type="submission" date="2023-11" db="EMBL/GenBank/DDBJ databases">
        <authorList>
            <person name="Poullet M."/>
        </authorList>
    </citation>
    <scope>NUCLEOTIDE SEQUENCE</scope>
    <source>
        <strain evidence="1">E1834</strain>
    </source>
</reference>
<sequence>MLTQSIQTFQQQNSFFEESNTSINSLIRSPSSPLPFHNENIRIPTPLVVLPFPPFRPALGAFFANVRFLKYKLQPNRLHHCTIIHYSPFKAVWDWMYILLIFKIKISQKFISI</sequence>
<keyword evidence="2" id="KW-1185">Reference proteome</keyword>
<dbReference type="EMBL" id="CAVMJV010000018">
    <property type="protein sequence ID" value="CAK5062924.1"/>
    <property type="molecule type" value="Genomic_DNA"/>
</dbReference>
<gene>
    <name evidence="1" type="ORF">MENTE1834_LOCUS16631</name>
</gene>
<dbReference type="Proteomes" id="UP001497535">
    <property type="component" value="Unassembled WGS sequence"/>
</dbReference>